<organism evidence="2 3">
    <name type="scientific">Panicum hallii var. hallii</name>
    <dbReference type="NCBI Taxonomy" id="1504633"/>
    <lineage>
        <taxon>Eukaryota</taxon>
        <taxon>Viridiplantae</taxon>
        <taxon>Streptophyta</taxon>
        <taxon>Embryophyta</taxon>
        <taxon>Tracheophyta</taxon>
        <taxon>Spermatophyta</taxon>
        <taxon>Magnoliopsida</taxon>
        <taxon>Liliopsida</taxon>
        <taxon>Poales</taxon>
        <taxon>Poaceae</taxon>
        <taxon>PACMAD clade</taxon>
        <taxon>Panicoideae</taxon>
        <taxon>Panicodae</taxon>
        <taxon>Paniceae</taxon>
        <taxon>Panicinae</taxon>
        <taxon>Panicum</taxon>
        <taxon>Panicum sect. Panicum</taxon>
    </lineage>
</organism>
<evidence type="ECO:0000256" key="1">
    <source>
        <dbReference type="SAM" id="MobiDB-lite"/>
    </source>
</evidence>
<keyword evidence="3" id="KW-1185">Reference proteome</keyword>
<dbReference type="Proteomes" id="UP000244336">
    <property type="component" value="Chromosome 4"/>
</dbReference>
<sequence>MLSFYLCIYATTAKFQSWTTKWFCFSNSKTLQYSLSAALIQSKNEGPPPIQRNGTPPPYTYVPPTLAGAMDHLNPNTTTREKTPSHQQILSHPAQAFPPSPTPPLELHIPTNRTNKSPLQSICPEIHHAARSPRSRQETPTPEANITGRGGKKRERKDTRTRRSQSRAAALTAMDGPRRAEVPIRRGK</sequence>
<reference evidence="2 3" key="1">
    <citation type="submission" date="2018-04" db="EMBL/GenBank/DDBJ databases">
        <title>WGS assembly of Panicum hallii var. hallii HAL2.</title>
        <authorList>
            <person name="Lovell J."/>
            <person name="Jenkins J."/>
            <person name="Lowry D."/>
            <person name="Mamidi S."/>
            <person name="Sreedasyam A."/>
            <person name="Weng X."/>
            <person name="Barry K."/>
            <person name="Bonette J."/>
            <person name="Campitelli B."/>
            <person name="Daum C."/>
            <person name="Gordon S."/>
            <person name="Gould B."/>
            <person name="Lipzen A."/>
            <person name="MacQueen A."/>
            <person name="Palacio-Mejia J."/>
            <person name="Plott C."/>
            <person name="Shakirov E."/>
            <person name="Shu S."/>
            <person name="Yoshinaga Y."/>
            <person name="Zane M."/>
            <person name="Rokhsar D."/>
            <person name="Grimwood J."/>
            <person name="Schmutz J."/>
            <person name="Juenger T."/>
        </authorList>
    </citation>
    <scope>NUCLEOTIDE SEQUENCE [LARGE SCALE GENOMIC DNA]</scope>
    <source>
        <strain evidence="3">cv. HAL2</strain>
    </source>
</reference>
<dbReference type="Gramene" id="PUZ60993">
    <property type="protein sequence ID" value="PUZ60993"/>
    <property type="gene ID" value="GQ55_4G233600"/>
</dbReference>
<protein>
    <submittedName>
        <fullName evidence="2">Uncharacterized protein</fullName>
    </submittedName>
</protein>
<feature type="compositionally biased region" description="Basic and acidic residues" evidence="1">
    <location>
        <begin position="176"/>
        <end position="188"/>
    </location>
</feature>
<feature type="region of interest" description="Disordered" evidence="1">
    <location>
        <begin position="128"/>
        <end position="188"/>
    </location>
</feature>
<feature type="compositionally biased region" description="Basic residues" evidence="1">
    <location>
        <begin position="150"/>
        <end position="165"/>
    </location>
</feature>
<name>A0A2T7DZJ4_9POAL</name>
<dbReference type="AlphaFoldDB" id="A0A2T7DZJ4"/>
<evidence type="ECO:0000313" key="2">
    <source>
        <dbReference type="EMBL" id="PUZ60993.1"/>
    </source>
</evidence>
<accession>A0A2T7DZJ4</accession>
<dbReference type="EMBL" id="CM009752">
    <property type="protein sequence ID" value="PUZ60993.1"/>
    <property type="molecule type" value="Genomic_DNA"/>
</dbReference>
<gene>
    <name evidence="2" type="ORF">GQ55_4G233600</name>
</gene>
<proteinExistence type="predicted"/>
<evidence type="ECO:0000313" key="3">
    <source>
        <dbReference type="Proteomes" id="UP000244336"/>
    </source>
</evidence>